<feature type="transmembrane region" description="Helical" evidence="1">
    <location>
        <begin position="136"/>
        <end position="156"/>
    </location>
</feature>
<feature type="non-terminal residue" evidence="2">
    <location>
        <position position="1"/>
    </location>
</feature>
<sequence>MSPTYVPNDSLEQVCFLAAALVETGIYGIYASLFILNFVYTAYRREVRDDTRLVSKPFFWALIVMFMLVTFHEFLILFRVIRAYGLGMGADGTPLNYLRQNKRWDNIAHAVLLAIIICFGDALVIYRCYIVWGYKLWVVALPIFLFLVMVGIALVLDVWFTRPFTSYDNISLIVDFSYPINLAQNVLTTGLITMKILKQYHLSSSTGLVSANRVSLITVTRIMVESASIYTVELLFLIILYFANSPGQFIVQSALIPSIALVPPPLGIVFVLITLRVQMARDRSATSRSISSSVLPTWRTEEKTTLPSKFLDLGKA</sequence>
<name>A0A9W8MK47_9AGAR</name>
<dbReference type="OrthoDB" id="3346544at2759"/>
<feature type="transmembrane region" description="Helical" evidence="1">
    <location>
        <begin position="249"/>
        <end position="275"/>
    </location>
</feature>
<dbReference type="EMBL" id="JANBPK010000807">
    <property type="protein sequence ID" value="KAJ2931464.1"/>
    <property type="molecule type" value="Genomic_DNA"/>
</dbReference>
<accession>A0A9W8MK47</accession>
<feature type="transmembrane region" description="Helical" evidence="1">
    <location>
        <begin position="218"/>
        <end position="243"/>
    </location>
</feature>
<evidence type="ECO:0000256" key="1">
    <source>
        <dbReference type="SAM" id="Phobius"/>
    </source>
</evidence>
<dbReference type="Proteomes" id="UP001140091">
    <property type="component" value="Unassembled WGS sequence"/>
</dbReference>
<feature type="transmembrane region" description="Helical" evidence="1">
    <location>
        <begin position="107"/>
        <end position="129"/>
    </location>
</feature>
<dbReference type="AlphaFoldDB" id="A0A9W8MK47"/>
<keyword evidence="1" id="KW-1133">Transmembrane helix</keyword>
<keyword evidence="1" id="KW-0472">Membrane</keyword>
<evidence type="ECO:0000313" key="3">
    <source>
        <dbReference type="Proteomes" id="UP001140091"/>
    </source>
</evidence>
<organism evidence="2 3">
    <name type="scientific">Candolleomyces eurysporus</name>
    <dbReference type="NCBI Taxonomy" id="2828524"/>
    <lineage>
        <taxon>Eukaryota</taxon>
        <taxon>Fungi</taxon>
        <taxon>Dikarya</taxon>
        <taxon>Basidiomycota</taxon>
        <taxon>Agaricomycotina</taxon>
        <taxon>Agaricomycetes</taxon>
        <taxon>Agaricomycetidae</taxon>
        <taxon>Agaricales</taxon>
        <taxon>Agaricineae</taxon>
        <taxon>Psathyrellaceae</taxon>
        <taxon>Candolleomyces</taxon>
    </lineage>
</organism>
<feature type="transmembrane region" description="Helical" evidence="1">
    <location>
        <begin position="59"/>
        <end position="81"/>
    </location>
</feature>
<gene>
    <name evidence="2" type="ORF">H1R20_g5572</name>
</gene>
<feature type="transmembrane region" description="Helical" evidence="1">
    <location>
        <begin position="16"/>
        <end position="39"/>
    </location>
</feature>
<feature type="transmembrane region" description="Helical" evidence="1">
    <location>
        <begin position="176"/>
        <end position="197"/>
    </location>
</feature>
<proteinExistence type="predicted"/>
<protein>
    <submittedName>
        <fullName evidence="2">Uncharacterized protein</fullName>
    </submittedName>
</protein>
<keyword evidence="1" id="KW-0812">Transmembrane</keyword>
<keyword evidence="3" id="KW-1185">Reference proteome</keyword>
<evidence type="ECO:0000313" key="2">
    <source>
        <dbReference type="EMBL" id="KAJ2931464.1"/>
    </source>
</evidence>
<comment type="caution">
    <text evidence="2">The sequence shown here is derived from an EMBL/GenBank/DDBJ whole genome shotgun (WGS) entry which is preliminary data.</text>
</comment>
<reference evidence="2" key="1">
    <citation type="submission" date="2022-06" db="EMBL/GenBank/DDBJ databases">
        <title>Genome Sequence of Candolleomyces eurysporus.</title>
        <authorList>
            <person name="Buettner E."/>
        </authorList>
    </citation>
    <scope>NUCLEOTIDE SEQUENCE</scope>
    <source>
        <strain evidence="2">VTCC 930004</strain>
    </source>
</reference>